<evidence type="ECO:0000256" key="7">
    <source>
        <dbReference type="ARBA" id="ARBA00023016"/>
    </source>
</evidence>
<reference evidence="13 14" key="1">
    <citation type="journal article" date="2019" name="Int. J. Syst. Evol. Microbiol.">
        <title>The Global Catalogue of Microorganisms (GCM) 10K type strain sequencing project: providing services to taxonomists for standard genome sequencing and annotation.</title>
        <authorList>
            <consortium name="The Broad Institute Genomics Platform"/>
            <consortium name="The Broad Institute Genome Sequencing Center for Infectious Disease"/>
            <person name="Wu L."/>
            <person name="Ma J."/>
        </authorList>
    </citation>
    <scope>NUCLEOTIDE SEQUENCE [LARGE SCALE GENOMIC DNA]</scope>
    <source>
        <strain evidence="13 14">JCM 11896</strain>
    </source>
</reference>
<evidence type="ECO:0000259" key="11">
    <source>
        <dbReference type="PROSITE" id="PS50076"/>
    </source>
</evidence>
<dbReference type="PRINTS" id="PR00625">
    <property type="entry name" value="JDOMAIN"/>
</dbReference>
<feature type="binding site" evidence="9">
    <location>
        <position position="195"/>
    </location>
    <ligand>
        <name>Zn(2+)</name>
        <dbReference type="ChEBI" id="CHEBI:29105"/>
        <label>2</label>
    </ligand>
</feature>
<evidence type="ECO:0000259" key="12">
    <source>
        <dbReference type="PROSITE" id="PS51188"/>
    </source>
</evidence>
<feature type="binding site" evidence="9">
    <location>
        <position position="206"/>
    </location>
    <ligand>
        <name>Zn(2+)</name>
        <dbReference type="ChEBI" id="CHEBI:29105"/>
        <label>1</label>
    </ligand>
</feature>
<dbReference type="SUPFAM" id="SSF46565">
    <property type="entry name" value="Chaperone J-domain"/>
    <property type="match status" value="1"/>
</dbReference>
<dbReference type="InterPro" id="IPR036410">
    <property type="entry name" value="HSP_DnaJ_Cys-rich_dom_sf"/>
</dbReference>
<evidence type="ECO:0000313" key="13">
    <source>
        <dbReference type="EMBL" id="GAA1385219.1"/>
    </source>
</evidence>
<feature type="binding site" evidence="9">
    <location>
        <position position="152"/>
    </location>
    <ligand>
        <name>Zn(2+)</name>
        <dbReference type="ChEBI" id="CHEBI:29105"/>
        <label>1</label>
    </ligand>
</feature>
<comment type="function">
    <text evidence="9">Participates actively in the response to hyperosmotic and heat shock by preventing the aggregation of stress-denatured proteins and by disaggregating proteins, also in an autonomous, DnaK-independent fashion. Unfolded proteins bind initially to DnaJ; upon interaction with the DnaJ-bound protein, DnaK hydrolyzes its bound ATP, resulting in the formation of a stable complex. GrpE releases ADP from DnaK; ATP binding to DnaK triggers the release of the substrate protein, thus completing the reaction cycle. Several rounds of ATP-dependent interactions between DnaJ, DnaK and GrpE are required for fully efficient folding. Also involved, together with DnaK and GrpE, in the DNA replication of plasmids through activation of initiation proteins.</text>
</comment>
<feature type="binding site" evidence="9">
    <location>
        <position position="149"/>
    </location>
    <ligand>
        <name>Zn(2+)</name>
        <dbReference type="ChEBI" id="CHEBI:29105"/>
        <label>1</label>
    </ligand>
</feature>
<keyword evidence="6 9" id="KW-0862">Zinc</keyword>
<dbReference type="CDD" id="cd10747">
    <property type="entry name" value="DnaJ_C"/>
    <property type="match status" value="1"/>
</dbReference>
<keyword evidence="14" id="KW-1185">Reference proteome</keyword>
<dbReference type="Gene3D" id="2.60.260.20">
    <property type="entry name" value="Urease metallochaperone UreE, N-terminal domain"/>
    <property type="match status" value="2"/>
</dbReference>
<feature type="zinc finger region" description="CR-type" evidence="10">
    <location>
        <begin position="136"/>
        <end position="218"/>
    </location>
</feature>
<dbReference type="Pfam" id="PF00226">
    <property type="entry name" value="DnaJ"/>
    <property type="match status" value="1"/>
</dbReference>
<evidence type="ECO:0000256" key="6">
    <source>
        <dbReference type="ARBA" id="ARBA00022833"/>
    </source>
</evidence>
<dbReference type="Proteomes" id="UP001501414">
    <property type="component" value="Unassembled WGS sequence"/>
</dbReference>
<sequence length="390" mass="41068">MARDYYGILGVEQGADAAEIKRAYRRLARELHPDVNPDAAAQERFREVSAAYEVLTDPEKRRIVDLGGDPLDPRGGGGGAGGGDPFAGFGGFSDIMDAFFGGTAAGGRGRGPRSRVQPGADALIRMELTLEECAAGVQRDLTVDTAVMCTQCQGSGCAEGTHPTACDTCGGSGEIQSVQRSFLGQVVTARPCPTCRGFGEVIPEPCRQCAGDGRVRSRRIVAVKIPAGVAEGMRVRLAGQGEVGAGGGPAGDLYVEVEEAPHEIFTRDGSDLHCTLPLPMTAAALGTTLPLTLLDGSVEEIGIEAGTQHGAVRTLRGKGMPRLRSTGRVDGYGDLLVHIEVAVPTRLDKEQTELLRELARLRGEEQPDLVGGARNGHGLFSRLRDTWGGR</sequence>
<evidence type="ECO:0000256" key="8">
    <source>
        <dbReference type="ARBA" id="ARBA00023186"/>
    </source>
</evidence>
<feature type="domain" description="CR-type" evidence="12">
    <location>
        <begin position="136"/>
        <end position="218"/>
    </location>
</feature>
<name>A0ABN1XT43_9PSEU</name>
<dbReference type="SMART" id="SM00271">
    <property type="entry name" value="DnaJ"/>
    <property type="match status" value="1"/>
</dbReference>
<comment type="subunit">
    <text evidence="9">Homodimer.</text>
</comment>
<keyword evidence="4 9" id="KW-0677">Repeat</keyword>
<dbReference type="EMBL" id="BAAAJK010000006">
    <property type="protein sequence ID" value="GAA1385219.1"/>
    <property type="molecule type" value="Genomic_DNA"/>
</dbReference>
<feature type="repeat" description="CXXCXGXG motif" evidence="9">
    <location>
        <begin position="149"/>
        <end position="156"/>
    </location>
</feature>
<dbReference type="InterPro" id="IPR002939">
    <property type="entry name" value="DnaJ_C"/>
</dbReference>
<dbReference type="InterPro" id="IPR008971">
    <property type="entry name" value="HSP40/DnaJ_pept-bd"/>
</dbReference>
<keyword evidence="8 9" id="KW-0143">Chaperone</keyword>
<proteinExistence type="inferred from homology"/>
<dbReference type="Gene3D" id="1.10.287.110">
    <property type="entry name" value="DnaJ domain"/>
    <property type="match status" value="1"/>
</dbReference>
<keyword evidence="7 9" id="KW-0346">Stress response</keyword>
<feature type="repeat" description="CXXCXGXG motif" evidence="9">
    <location>
        <begin position="206"/>
        <end position="213"/>
    </location>
</feature>
<dbReference type="InterPro" id="IPR012724">
    <property type="entry name" value="DnaJ"/>
</dbReference>
<dbReference type="PANTHER" id="PTHR43096:SF48">
    <property type="entry name" value="CHAPERONE PROTEIN DNAJ"/>
    <property type="match status" value="1"/>
</dbReference>
<dbReference type="CDD" id="cd06257">
    <property type="entry name" value="DnaJ"/>
    <property type="match status" value="1"/>
</dbReference>
<dbReference type="CDD" id="cd10719">
    <property type="entry name" value="DnaJ_zf"/>
    <property type="match status" value="1"/>
</dbReference>
<dbReference type="InterPro" id="IPR036869">
    <property type="entry name" value="J_dom_sf"/>
</dbReference>
<accession>A0ABN1XT43</accession>
<dbReference type="Gene3D" id="2.10.230.10">
    <property type="entry name" value="Heat shock protein DnaJ, cysteine-rich domain"/>
    <property type="match status" value="1"/>
</dbReference>
<comment type="cofactor">
    <cofactor evidence="9">
        <name>Zn(2+)</name>
        <dbReference type="ChEBI" id="CHEBI:29105"/>
    </cofactor>
    <text evidence="9">Binds 2 Zn(2+) ions per monomer.</text>
</comment>
<evidence type="ECO:0000313" key="14">
    <source>
        <dbReference type="Proteomes" id="UP001501414"/>
    </source>
</evidence>
<comment type="similarity">
    <text evidence="9">Belongs to the DnaJ family.</text>
</comment>
<evidence type="ECO:0000256" key="3">
    <source>
        <dbReference type="ARBA" id="ARBA00022723"/>
    </source>
</evidence>
<feature type="binding site" evidence="9">
    <location>
        <position position="209"/>
    </location>
    <ligand>
        <name>Zn(2+)</name>
        <dbReference type="ChEBI" id="CHEBI:29105"/>
        <label>1</label>
    </ligand>
</feature>
<dbReference type="Pfam" id="PF00684">
    <property type="entry name" value="DnaJ_CXXCXGXG"/>
    <property type="match status" value="1"/>
</dbReference>
<evidence type="ECO:0000256" key="10">
    <source>
        <dbReference type="PROSITE-ProRule" id="PRU00546"/>
    </source>
</evidence>
<evidence type="ECO:0000256" key="2">
    <source>
        <dbReference type="ARBA" id="ARBA00022705"/>
    </source>
</evidence>
<dbReference type="SUPFAM" id="SSF57938">
    <property type="entry name" value="DnaJ/Hsp40 cysteine-rich domain"/>
    <property type="match status" value="1"/>
</dbReference>
<evidence type="ECO:0000256" key="9">
    <source>
        <dbReference type="HAMAP-Rule" id="MF_01152"/>
    </source>
</evidence>
<dbReference type="PROSITE" id="PS50076">
    <property type="entry name" value="DNAJ_2"/>
    <property type="match status" value="1"/>
</dbReference>
<dbReference type="NCBIfam" id="NF008035">
    <property type="entry name" value="PRK10767.1"/>
    <property type="match status" value="1"/>
</dbReference>
<comment type="caution">
    <text evidence="13">The sequence shown here is derived from an EMBL/GenBank/DDBJ whole genome shotgun (WGS) entry which is preliminary data.</text>
</comment>
<organism evidence="13 14">
    <name type="scientific">Pseudonocardia kongjuensis</name>
    <dbReference type="NCBI Taxonomy" id="102227"/>
    <lineage>
        <taxon>Bacteria</taxon>
        <taxon>Bacillati</taxon>
        <taxon>Actinomycetota</taxon>
        <taxon>Actinomycetes</taxon>
        <taxon>Pseudonocardiales</taxon>
        <taxon>Pseudonocardiaceae</taxon>
        <taxon>Pseudonocardia</taxon>
    </lineage>
</organism>
<dbReference type="Pfam" id="PF01556">
    <property type="entry name" value="DnaJ_C"/>
    <property type="match status" value="1"/>
</dbReference>
<dbReference type="PANTHER" id="PTHR43096">
    <property type="entry name" value="DNAJ HOMOLOG 1, MITOCHONDRIAL-RELATED"/>
    <property type="match status" value="1"/>
</dbReference>
<keyword evidence="5 9" id="KW-0863">Zinc-finger</keyword>
<feature type="binding site" evidence="9">
    <location>
        <position position="192"/>
    </location>
    <ligand>
        <name>Zn(2+)</name>
        <dbReference type="ChEBI" id="CHEBI:29105"/>
        <label>2</label>
    </ligand>
</feature>
<feature type="repeat" description="CXXCXGXG motif" evidence="9">
    <location>
        <begin position="166"/>
        <end position="173"/>
    </location>
</feature>
<dbReference type="InterPro" id="IPR001305">
    <property type="entry name" value="HSP_DnaJ_Cys-rich_dom"/>
</dbReference>
<dbReference type="RefSeq" id="WP_344020200.1">
    <property type="nucleotide sequence ID" value="NZ_BAAAJK010000006.1"/>
</dbReference>
<dbReference type="NCBIfam" id="NF010871">
    <property type="entry name" value="PRK14278.1"/>
    <property type="match status" value="1"/>
</dbReference>
<feature type="binding site" evidence="9">
    <location>
        <position position="169"/>
    </location>
    <ligand>
        <name>Zn(2+)</name>
        <dbReference type="ChEBI" id="CHEBI:29105"/>
        <label>2</label>
    </ligand>
</feature>
<evidence type="ECO:0000256" key="5">
    <source>
        <dbReference type="ARBA" id="ARBA00022771"/>
    </source>
</evidence>
<dbReference type="InterPro" id="IPR001623">
    <property type="entry name" value="DnaJ_domain"/>
</dbReference>
<gene>
    <name evidence="13" type="primary">dnaJ_1</name>
    <name evidence="9" type="synonym">dnaJ</name>
    <name evidence="13" type="ORF">GCM10009613_17250</name>
</gene>
<protein>
    <recommendedName>
        <fullName evidence="9">Chaperone protein DnaJ</fullName>
    </recommendedName>
</protein>
<dbReference type="HAMAP" id="MF_01152">
    <property type="entry name" value="DnaJ"/>
    <property type="match status" value="1"/>
</dbReference>
<keyword evidence="2 9" id="KW-0235">DNA replication</keyword>
<comment type="domain">
    <text evidence="9">The J domain is necessary and sufficient to stimulate DnaK ATPase activity. Zinc center 1 plays an important role in the autonomous, DnaK-independent chaperone activity of DnaJ. Zinc center 2 is essential for interaction with DnaK and for DnaJ activity.</text>
</comment>
<evidence type="ECO:0000256" key="1">
    <source>
        <dbReference type="ARBA" id="ARBA00022490"/>
    </source>
</evidence>
<feature type="binding site" evidence="9">
    <location>
        <position position="166"/>
    </location>
    <ligand>
        <name>Zn(2+)</name>
        <dbReference type="ChEBI" id="CHEBI:29105"/>
        <label>2</label>
    </ligand>
</feature>
<evidence type="ECO:0000256" key="4">
    <source>
        <dbReference type="ARBA" id="ARBA00022737"/>
    </source>
</evidence>
<feature type="repeat" description="CXXCXGXG motif" evidence="9">
    <location>
        <begin position="192"/>
        <end position="199"/>
    </location>
</feature>
<dbReference type="SUPFAM" id="SSF49493">
    <property type="entry name" value="HSP40/DnaJ peptide-binding domain"/>
    <property type="match status" value="2"/>
</dbReference>
<feature type="domain" description="J" evidence="11">
    <location>
        <begin position="4"/>
        <end position="68"/>
    </location>
</feature>
<comment type="subcellular location">
    <subcellularLocation>
        <location evidence="9">Cytoplasm</location>
    </subcellularLocation>
</comment>
<keyword evidence="1 9" id="KW-0963">Cytoplasm</keyword>
<dbReference type="PROSITE" id="PS51188">
    <property type="entry name" value="ZF_CR"/>
    <property type="match status" value="1"/>
</dbReference>
<keyword evidence="3 9" id="KW-0479">Metal-binding</keyword>